<keyword evidence="2" id="KW-1185">Reference proteome</keyword>
<gene>
    <name evidence="1" type="ORF">GCM10023094_26320</name>
</gene>
<accession>A0ABP8P4W5</accession>
<dbReference type="Proteomes" id="UP001501183">
    <property type="component" value="Unassembled WGS sequence"/>
</dbReference>
<name>A0ABP8P4W5_9NOCA</name>
<evidence type="ECO:0000313" key="1">
    <source>
        <dbReference type="EMBL" id="GAA4480193.1"/>
    </source>
</evidence>
<evidence type="ECO:0000313" key="2">
    <source>
        <dbReference type="Proteomes" id="UP001501183"/>
    </source>
</evidence>
<organism evidence="1 2">
    <name type="scientific">Rhodococcus olei</name>
    <dbReference type="NCBI Taxonomy" id="2161675"/>
    <lineage>
        <taxon>Bacteria</taxon>
        <taxon>Bacillati</taxon>
        <taxon>Actinomycetota</taxon>
        <taxon>Actinomycetes</taxon>
        <taxon>Mycobacteriales</taxon>
        <taxon>Nocardiaceae</taxon>
        <taxon>Rhodococcus</taxon>
    </lineage>
</organism>
<comment type="caution">
    <text evidence="1">The sequence shown here is derived from an EMBL/GenBank/DDBJ whole genome shotgun (WGS) entry which is preliminary data.</text>
</comment>
<protein>
    <submittedName>
        <fullName evidence="1">Uncharacterized protein</fullName>
    </submittedName>
</protein>
<proteinExistence type="predicted"/>
<dbReference type="EMBL" id="BAABFB010000044">
    <property type="protein sequence ID" value="GAA4480193.1"/>
    <property type="molecule type" value="Genomic_DNA"/>
</dbReference>
<dbReference type="RefSeq" id="WP_425569847.1">
    <property type="nucleotide sequence ID" value="NZ_BAABFB010000044.1"/>
</dbReference>
<sequence length="135" mass="13954">MRVALVPSEPPGGRRFGSDVLSGGFASVRRIGQRETPGGTDETRVTMIVDCSECAVRDIACGDCVVTVLLGYPGAADPVPATGAAVAARMSIEQDERAAMEALADVGMVPRLRLVPAVDPTQTGRSLSVRDTGVA</sequence>
<reference evidence="2" key="1">
    <citation type="journal article" date="2019" name="Int. J. Syst. Evol. Microbiol.">
        <title>The Global Catalogue of Microorganisms (GCM) 10K type strain sequencing project: providing services to taxonomists for standard genome sequencing and annotation.</title>
        <authorList>
            <consortium name="The Broad Institute Genomics Platform"/>
            <consortium name="The Broad Institute Genome Sequencing Center for Infectious Disease"/>
            <person name="Wu L."/>
            <person name="Ma J."/>
        </authorList>
    </citation>
    <scope>NUCLEOTIDE SEQUENCE [LARGE SCALE GENOMIC DNA]</scope>
    <source>
        <strain evidence="2">JCM 32206</strain>
    </source>
</reference>